<evidence type="ECO:0000259" key="4">
    <source>
        <dbReference type="SMART" id="SM00729"/>
    </source>
</evidence>
<dbReference type="Proteomes" id="UP000316217">
    <property type="component" value="Unassembled WGS sequence"/>
</dbReference>
<reference evidence="6 8" key="2">
    <citation type="journal article" date="2019" name="Nat. Microbiol.">
        <title>Wide diversity of methane and short-chain alkane metabolisms in uncultured archaea.</title>
        <authorList>
            <person name="Borrel G."/>
            <person name="Adam P.S."/>
            <person name="McKay L.J."/>
            <person name="Chen L.X."/>
            <person name="Sierra-Garcia I.N."/>
            <person name="Sieber C.M."/>
            <person name="Letourneur Q."/>
            <person name="Ghozlane A."/>
            <person name="Andersen G.L."/>
            <person name="Li W.J."/>
            <person name="Hallam S.J."/>
            <person name="Muyzer G."/>
            <person name="de Oliveira V.M."/>
            <person name="Inskeep W.P."/>
            <person name="Banfield J.F."/>
            <person name="Gribaldo S."/>
        </authorList>
    </citation>
    <scope>NUCLEOTIDE SEQUENCE [LARGE SCALE GENOMIC DNA]</scope>
    <source>
        <strain evidence="6">NM4</strain>
    </source>
</reference>
<keyword evidence="2" id="KW-0408">Iron</keyword>
<dbReference type="SFLD" id="SFLDG01084">
    <property type="entry name" value="Uncharacterised_Radical_SAM_Su"/>
    <property type="match status" value="1"/>
</dbReference>
<evidence type="ECO:0000313" key="7">
    <source>
        <dbReference type="Proteomes" id="UP000277582"/>
    </source>
</evidence>
<sequence length="394" mass="45786">MVVKMKIVEMSSKSIINKMKNGFFAMRYLPFRLTANVYRGCTHGCIYCYAACSHYYMRSSPALFSKEIYVKKNAAELFEKELTKHKEAKRKSVIIVGNISDSYQPIEMRYRLTRKLLEICYRQDFPCFIETKSPLILEDVDIIEKLAEKELIGVGMTVTSYDNELTKLVEPFVPRSKIVRSQILQRERILTLKKLSEIGVDTYLHITPYFPHVTDNYIDEIIGDAAEAGVHSVIMAPLEITGFIWSKLKRALAKSRRYSYLIPLYEKIYFVDGRKLGARITTSEMHHYMLEKKVSELCKKYGIGYWAFTNPQFNTAMISGVYKWRYPILLDYWKLARENGELTLREALQFASSFPVDREYLSVLKEYFLNGKLFEGVYGIKKEAKDGEVVYVPA</sequence>
<dbReference type="CDD" id="cd01335">
    <property type="entry name" value="Radical_SAM"/>
    <property type="match status" value="1"/>
</dbReference>
<name>A0A429GEV3_9CREN</name>
<keyword evidence="3" id="KW-0411">Iron-sulfur</keyword>
<dbReference type="GO" id="GO:0046872">
    <property type="term" value="F:metal ion binding"/>
    <property type="evidence" value="ECO:0007669"/>
    <property type="project" value="UniProtKB-KW"/>
</dbReference>
<dbReference type="Proteomes" id="UP000277582">
    <property type="component" value="Unassembled WGS sequence"/>
</dbReference>
<dbReference type="InterPro" id="IPR058240">
    <property type="entry name" value="rSAM_sf"/>
</dbReference>
<comment type="caution">
    <text evidence="5">The sequence shown here is derived from an EMBL/GenBank/DDBJ whole genome shotgun (WGS) entry which is preliminary data.</text>
</comment>
<organism evidence="5 7">
    <name type="scientific">Candidatus Methanodesulfokora washburnensis</name>
    <dbReference type="NCBI Taxonomy" id="2478471"/>
    <lineage>
        <taxon>Archaea</taxon>
        <taxon>Thermoproteota</taxon>
        <taxon>Candidatus Korarchaeia</taxon>
        <taxon>Candidatus Korarchaeia incertae sedis</taxon>
        <taxon>Candidatus Methanodesulfokora</taxon>
    </lineage>
</organism>
<evidence type="ECO:0000256" key="1">
    <source>
        <dbReference type="ARBA" id="ARBA00022723"/>
    </source>
</evidence>
<dbReference type="AlphaFoldDB" id="A0A429GEV3"/>
<proteinExistence type="predicted"/>
<dbReference type="InterPro" id="IPR006638">
    <property type="entry name" value="Elp3/MiaA/NifB-like_rSAM"/>
</dbReference>
<protein>
    <submittedName>
        <fullName evidence="5">Radical SAM protein</fullName>
    </submittedName>
</protein>
<keyword evidence="1" id="KW-0479">Metal-binding</keyword>
<feature type="domain" description="Elp3/MiaA/NifB-like radical SAM core" evidence="4">
    <location>
        <begin position="31"/>
        <end position="266"/>
    </location>
</feature>
<evidence type="ECO:0000313" key="8">
    <source>
        <dbReference type="Proteomes" id="UP000316217"/>
    </source>
</evidence>
<dbReference type="Pfam" id="PF04055">
    <property type="entry name" value="Radical_SAM"/>
    <property type="match status" value="1"/>
</dbReference>
<dbReference type="SUPFAM" id="SSF102114">
    <property type="entry name" value="Radical SAM enzymes"/>
    <property type="match status" value="1"/>
</dbReference>
<gene>
    <name evidence="5" type="ORF">D6D85_14245</name>
    <name evidence="6" type="ORF">EF810_04570</name>
</gene>
<dbReference type="GO" id="GO:0051536">
    <property type="term" value="F:iron-sulfur cluster binding"/>
    <property type="evidence" value="ECO:0007669"/>
    <property type="project" value="UniProtKB-KW"/>
</dbReference>
<accession>A0A429GEV3</accession>
<dbReference type="Gene3D" id="3.80.30.30">
    <property type="match status" value="1"/>
</dbReference>
<evidence type="ECO:0000313" key="5">
    <source>
        <dbReference type="EMBL" id="RSN72295.1"/>
    </source>
</evidence>
<dbReference type="PANTHER" id="PTHR43432">
    <property type="entry name" value="SLR0285 PROTEIN"/>
    <property type="match status" value="1"/>
</dbReference>
<dbReference type="GO" id="GO:0003824">
    <property type="term" value="F:catalytic activity"/>
    <property type="evidence" value="ECO:0007669"/>
    <property type="project" value="InterPro"/>
</dbReference>
<dbReference type="SFLD" id="SFLDS00029">
    <property type="entry name" value="Radical_SAM"/>
    <property type="match status" value="1"/>
</dbReference>
<dbReference type="SMART" id="SM00729">
    <property type="entry name" value="Elp3"/>
    <property type="match status" value="1"/>
</dbReference>
<keyword evidence="7" id="KW-1185">Reference proteome</keyword>
<evidence type="ECO:0000256" key="3">
    <source>
        <dbReference type="ARBA" id="ARBA00023014"/>
    </source>
</evidence>
<evidence type="ECO:0000256" key="2">
    <source>
        <dbReference type="ARBA" id="ARBA00023004"/>
    </source>
</evidence>
<evidence type="ECO:0000313" key="6">
    <source>
        <dbReference type="EMBL" id="RZN61656.1"/>
    </source>
</evidence>
<dbReference type="PANTHER" id="PTHR43432:SF3">
    <property type="entry name" value="SLR0285 PROTEIN"/>
    <property type="match status" value="1"/>
</dbReference>
<dbReference type="EMBL" id="RCOS01000160">
    <property type="protein sequence ID" value="RSN72295.1"/>
    <property type="molecule type" value="Genomic_DNA"/>
</dbReference>
<dbReference type="InterPro" id="IPR007197">
    <property type="entry name" value="rSAM"/>
</dbReference>
<dbReference type="InterPro" id="IPR040086">
    <property type="entry name" value="MJ0683-like"/>
</dbReference>
<dbReference type="EMBL" id="RXII01000071">
    <property type="protein sequence ID" value="RZN61656.1"/>
    <property type="molecule type" value="Genomic_DNA"/>
</dbReference>
<reference evidence="5 7" key="1">
    <citation type="submission" date="2018-10" db="EMBL/GenBank/DDBJ databases">
        <title>Co-occurring genomic capacity for anaerobic methane metabolism and dissimilatory sulfite reduction discovered in the Korarchaeota.</title>
        <authorList>
            <person name="Mckay L.J."/>
            <person name="Dlakic M."/>
            <person name="Fields M.W."/>
            <person name="Delmont T.O."/>
            <person name="Eren A.M."/>
            <person name="Jay Z.J."/>
            <person name="Klingelsmith K.B."/>
            <person name="Rusch D.B."/>
            <person name="Inskeep W.P."/>
        </authorList>
    </citation>
    <scope>NUCLEOTIDE SEQUENCE [LARGE SCALE GENOMIC DNA]</scope>
    <source>
        <strain evidence="5 7">MDKW</strain>
    </source>
</reference>